<dbReference type="Pfam" id="PF00069">
    <property type="entry name" value="Pkinase"/>
    <property type="match status" value="1"/>
</dbReference>
<keyword evidence="4" id="KW-1185">Reference proteome</keyword>
<dbReference type="GO" id="GO:0004674">
    <property type="term" value="F:protein serine/threonine kinase activity"/>
    <property type="evidence" value="ECO:0007669"/>
    <property type="project" value="TreeGrafter"/>
</dbReference>
<name>A0A3D8GR85_9BACI</name>
<dbReference type="OrthoDB" id="9762169at2"/>
<dbReference type="GO" id="GO:0005737">
    <property type="term" value="C:cytoplasm"/>
    <property type="evidence" value="ECO:0007669"/>
    <property type="project" value="TreeGrafter"/>
</dbReference>
<dbReference type="InterPro" id="IPR011009">
    <property type="entry name" value="Kinase-like_dom_sf"/>
</dbReference>
<gene>
    <name evidence="3" type="ORF">DRW41_11735</name>
</gene>
<dbReference type="InterPro" id="IPR024078">
    <property type="entry name" value="LmbE-like_dom_sf"/>
</dbReference>
<reference evidence="3 4" key="1">
    <citation type="submission" date="2018-07" db="EMBL/GenBank/DDBJ databases">
        <title>Bacillus sp. YLB-04 draft genome sequence.</title>
        <authorList>
            <person name="Yu L."/>
            <person name="Tang X."/>
        </authorList>
    </citation>
    <scope>NUCLEOTIDE SEQUENCE [LARGE SCALE GENOMIC DNA]</scope>
    <source>
        <strain evidence="3 4">YLB-04</strain>
    </source>
</reference>
<comment type="cofactor">
    <cofactor evidence="1">
        <name>Zn(2+)</name>
        <dbReference type="ChEBI" id="CHEBI:29105"/>
    </cofactor>
</comment>
<organism evidence="3 4">
    <name type="scientific">Neobacillus piezotolerans</name>
    <dbReference type="NCBI Taxonomy" id="2259171"/>
    <lineage>
        <taxon>Bacteria</taxon>
        <taxon>Bacillati</taxon>
        <taxon>Bacillota</taxon>
        <taxon>Bacilli</taxon>
        <taxon>Bacillales</taxon>
        <taxon>Bacillaceae</taxon>
        <taxon>Neobacillus</taxon>
    </lineage>
</organism>
<evidence type="ECO:0000313" key="4">
    <source>
        <dbReference type="Proteomes" id="UP000257144"/>
    </source>
</evidence>
<dbReference type="SUPFAM" id="SSF56112">
    <property type="entry name" value="Protein kinase-like (PK-like)"/>
    <property type="match status" value="1"/>
</dbReference>
<evidence type="ECO:0000259" key="2">
    <source>
        <dbReference type="PROSITE" id="PS50011"/>
    </source>
</evidence>
<dbReference type="Gene3D" id="1.10.510.10">
    <property type="entry name" value="Transferase(Phosphotransferase) domain 1"/>
    <property type="match status" value="1"/>
</dbReference>
<sequence length="431" mass="49544">MPNLIVLTKGGNGREMAEQILGNYIISMTQKGHGGSSLVYFGVDSIGKREIAVKKMSNIAKALREAWIMKSYGEYKGLVQFYDFFIHEGHAWIVMERVYGNELKQYDLISSIKITINILKSLNKLHSKGILHTDIGPKNILLTDRVNCEIKLIDFGLSVVKDRKGVYRGKANGWMGPSEIDISDNYDLYGAAAVCVYMINGQSKPSTLEDLKLRTILEKAMHDKPSKRYQTAKEFQNDLETYLKAIEPQRKEDTRIKADKLMIVAHPDDEVLFGGGELIKEKGWKVICVTNSNNKERASEFKFVMKSLGAEYEIWDFPDVWEGDFDRPALTKKIKNELKGKDYKKIVTHNLHGEYGHTQHIALSEVVHSLCKKNLYVFGYGDKKLPENVLKEKLKLLHQYELFVFQKDYYMNLRELEYEKLTKVQDGEKHK</sequence>
<dbReference type="AlphaFoldDB" id="A0A3D8GR85"/>
<accession>A0A3D8GR85</accession>
<protein>
    <recommendedName>
        <fullName evidence="2">Protein kinase domain-containing protein</fullName>
    </recommendedName>
</protein>
<dbReference type="Gene3D" id="3.40.50.10320">
    <property type="entry name" value="LmbE-like"/>
    <property type="match status" value="1"/>
</dbReference>
<dbReference type="EMBL" id="QNQT01000004">
    <property type="protein sequence ID" value="RDU36719.1"/>
    <property type="molecule type" value="Genomic_DNA"/>
</dbReference>
<dbReference type="Gene3D" id="3.30.200.20">
    <property type="entry name" value="Phosphorylase Kinase, domain 1"/>
    <property type="match status" value="1"/>
</dbReference>
<evidence type="ECO:0000256" key="1">
    <source>
        <dbReference type="ARBA" id="ARBA00001947"/>
    </source>
</evidence>
<dbReference type="PANTHER" id="PTHR44167:SF24">
    <property type="entry name" value="SERINE_THREONINE-PROTEIN KINASE CHK2"/>
    <property type="match status" value="1"/>
</dbReference>
<proteinExistence type="predicted"/>
<dbReference type="InterPro" id="IPR000719">
    <property type="entry name" value="Prot_kinase_dom"/>
</dbReference>
<comment type="caution">
    <text evidence="3">The sequence shown here is derived from an EMBL/GenBank/DDBJ whole genome shotgun (WGS) entry which is preliminary data.</text>
</comment>
<dbReference type="PANTHER" id="PTHR44167">
    <property type="entry name" value="OVARIAN-SPECIFIC SERINE/THREONINE-PROTEIN KINASE LOK-RELATED"/>
    <property type="match status" value="1"/>
</dbReference>
<dbReference type="GO" id="GO:0005524">
    <property type="term" value="F:ATP binding"/>
    <property type="evidence" value="ECO:0007669"/>
    <property type="project" value="InterPro"/>
</dbReference>
<dbReference type="SUPFAM" id="SSF102588">
    <property type="entry name" value="LmbE-like"/>
    <property type="match status" value="1"/>
</dbReference>
<dbReference type="PROSITE" id="PS50011">
    <property type="entry name" value="PROTEIN_KINASE_DOM"/>
    <property type="match status" value="1"/>
</dbReference>
<dbReference type="InterPro" id="IPR003737">
    <property type="entry name" value="GlcNAc_PI_deacetylase-related"/>
</dbReference>
<dbReference type="Pfam" id="PF02585">
    <property type="entry name" value="PIG-L"/>
    <property type="match status" value="1"/>
</dbReference>
<evidence type="ECO:0000313" key="3">
    <source>
        <dbReference type="EMBL" id="RDU36719.1"/>
    </source>
</evidence>
<dbReference type="Proteomes" id="UP000257144">
    <property type="component" value="Unassembled WGS sequence"/>
</dbReference>
<feature type="domain" description="Protein kinase" evidence="2">
    <location>
        <begin position="25"/>
        <end position="269"/>
    </location>
</feature>